<gene>
    <name evidence="1" type="ORF">SAMN05444167_2251</name>
</gene>
<dbReference type="GO" id="GO:0016853">
    <property type="term" value="F:isomerase activity"/>
    <property type="evidence" value="ECO:0007669"/>
    <property type="project" value="UniProtKB-KW"/>
</dbReference>
<proteinExistence type="predicted"/>
<protein>
    <submittedName>
        <fullName evidence="1">Sugar phosphate isomerase/epimerase</fullName>
    </submittedName>
</protein>
<reference evidence="1 2" key="1">
    <citation type="submission" date="2016-10" db="EMBL/GenBank/DDBJ databases">
        <authorList>
            <person name="de Groot N.N."/>
        </authorList>
    </citation>
    <scope>NUCLEOTIDE SEQUENCE [LARGE SCALE GENOMIC DNA]</scope>
    <source>
        <strain evidence="1 2">GAS232</strain>
    </source>
</reference>
<sequence>MAHQRYLFRNANQASPRLAFAQSYWALQEREQSIEESLERACASGFEYLEAGLRDERMAPLRSILKRMPLTLIAQGWASTVQEATVFFQRAVELGAVAMNLHLGHAYLKDEDALRMVDEAYALSERFNLPLVLETHRGRLTQDLHRTRMLMQQRPHVRIALDVSHYLVAGETLGGNATEFYAALAPLLQATKLIHGRISNGQQIQVSTAHVDAVGFTKSIWQQAMAAWLSDAPQDAVLIFEPELGPPPYAYLDEDCAETFSRSGQTNELVRLAREAWDAAQKREMA</sequence>
<dbReference type="InterPro" id="IPR036237">
    <property type="entry name" value="Xyl_isomerase-like_sf"/>
</dbReference>
<dbReference type="SUPFAM" id="SSF51658">
    <property type="entry name" value="Xylose isomerase-like"/>
    <property type="match status" value="1"/>
</dbReference>
<accession>A0A1G7KPH0</accession>
<dbReference type="Proteomes" id="UP000182427">
    <property type="component" value="Chromosome I"/>
</dbReference>
<evidence type="ECO:0000313" key="2">
    <source>
        <dbReference type="Proteomes" id="UP000182427"/>
    </source>
</evidence>
<dbReference type="OrthoDB" id="2555274at2"/>
<keyword evidence="1" id="KW-0413">Isomerase</keyword>
<keyword evidence="2" id="KW-1185">Reference proteome</keyword>
<dbReference type="AlphaFoldDB" id="A0A1G7KPH0"/>
<dbReference type="RefSeq" id="WP_083345216.1">
    <property type="nucleotide sequence ID" value="NZ_LT629690.1"/>
</dbReference>
<evidence type="ECO:0000313" key="1">
    <source>
        <dbReference type="EMBL" id="SDF38840.1"/>
    </source>
</evidence>
<dbReference type="Gene3D" id="3.20.20.150">
    <property type="entry name" value="Divalent-metal-dependent TIM barrel enzymes"/>
    <property type="match status" value="1"/>
</dbReference>
<name>A0A1G7KPH0_9BACT</name>
<dbReference type="EMBL" id="LT629690">
    <property type="protein sequence ID" value="SDF38840.1"/>
    <property type="molecule type" value="Genomic_DNA"/>
</dbReference>
<organism evidence="1 2">
    <name type="scientific">Terriglobus roseus</name>
    <dbReference type="NCBI Taxonomy" id="392734"/>
    <lineage>
        <taxon>Bacteria</taxon>
        <taxon>Pseudomonadati</taxon>
        <taxon>Acidobacteriota</taxon>
        <taxon>Terriglobia</taxon>
        <taxon>Terriglobales</taxon>
        <taxon>Acidobacteriaceae</taxon>
        <taxon>Terriglobus</taxon>
    </lineage>
</organism>